<dbReference type="FunFam" id="1.10.418.10:FF:000041">
    <property type="entry name" value="Fimbrin-2 isoform A"/>
    <property type="match status" value="1"/>
</dbReference>
<dbReference type="InterPro" id="IPR019557">
    <property type="entry name" value="AminoTfrase-like_pln_mobile"/>
</dbReference>
<dbReference type="SMART" id="SM00033">
    <property type="entry name" value="CH"/>
    <property type="match status" value="4"/>
</dbReference>
<dbReference type="SUPFAM" id="SSF47576">
    <property type="entry name" value="Calponin-homology domain, CH-domain"/>
    <property type="match status" value="1"/>
</dbReference>
<dbReference type="GO" id="GO:0046872">
    <property type="term" value="F:metal ion binding"/>
    <property type="evidence" value="ECO:0007669"/>
    <property type="project" value="UniProtKB-KW"/>
</dbReference>
<accession>A0A5N6NWW6</accession>
<dbReference type="GO" id="GO:0032432">
    <property type="term" value="C:actin filament bundle"/>
    <property type="evidence" value="ECO:0007669"/>
    <property type="project" value="TreeGrafter"/>
</dbReference>
<gene>
    <name evidence="10" type="ORF">E3N88_15311</name>
</gene>
<feature type="domain" description="Calponin-homology (CH)" evidence="9">
    <location>
        <begin position="349"/>
        <end position="452"/>
    </location>
</feature>
<evidence type="ECO:0000256" key="7">
    <source>
        <dbReference type="ARBA" id="ARBA00023203"/>
    </source>
</evidence>
<dbReference type="EMBL" id="SZYD01000008">
    <property type="protein sequence ID" value="KAD5507608.1"/>
    <property type="molecule type" value="Genomic_DNA"/>
</dbReference>
<keyword evidence="6" id="KW-0106">Calcium</keyword>
<dbReference type="GO" id="GO:0051639">
    <property type="term" value="P:actin filament network formation"/>
    <property type="evidence" value="ECO:0007669"/>
    <property type="project" value="TreeGrafter"/>
</dbReference>
<dbReference type="GO" id="GO:0051017">
    <property type="term" value="P:actin filament bundle assembly"/>
    <property type="evidence" value="ECO:0007669"/>
    <property type="project" value="InterPro"/>
</dbReference>
<dbReference type="InterPro" id="IPR001715">
    <property type="entry name" value="CH_dom"/>
</dbReference>
<feature type="domain" description="Calponin-homology (CH)" evidence="9">
    <location>
        <begin position="204"/>
        <end position="321"/>
    </location>
</feature>
<evidence type="ECO:0000313" key="10">
    <source>
        <dbReference type="EMBL" id="KAD5507608.1"/>
    </source>
</evidence>
<reference evidence="10 11" key="1">
    <citation type="submission" date="2019-05" db="EMBL/GenBank/DDBJ databases">
        <title>Mikania micrantha, genome provides insights into the molecular mechanism of rapid growth.</title>
        <authorList>
            <person name="Liu B."/>
        </authorList>
    </citation>
    <scope>NUCLEOTIDE SEQUENCE [LARGE SCALE GENOMIC DNA]</scope>
    <source>
        <strain evidence="10">NLD-2019</strain>
        <tissue evidence="10">Leaf</tissue>
    </source>
</reference>
<dbReference type="InterPro" id="IPR036872">
    <property type="entry name" value="CH_dom_sf"/>
</dbReference>
<dbReference type="PANTHER" id="PTHR19961">
    <property type="entry name" value="FIMBRIN/PLASTIN"/>
    <property type="match status" value="1"/>
</dbReference>
<comment type="subcellular location">
    <subcellularLocation>
        <location evidence="1">Cytoplasm</location>
        <location evidence="1">Cytoskeleton</location>
    </subcellularLocation>
</comment>
<dbReference type="OrthoDB" id="431378at2759"/>
<dbReference type="Gene3D" id="1.10.418.10">
    <property type="entry name" value="Calponin-like domain"/>
    <property type="match status" value="4"/>
</dbReference>
<evidence type="ECO:0000256" key="5">
    <source>
        <dbReference type="ARBA" id="ARBA00022737"/>
    </source>
</evidence>
<dbReference type="GO" id="GO:0005737">
    <property type="term" value="C:cytoplasm"/>
    <property type="evidence" value="ECO:0007669"/>
    <property type="project" value="TreeGrafter"/>
</dbReference>
<comment type="caution">
    <text evidence="10">The sequence shown here is derived from an EMBL/GenBank/DDBJ whole genome shotgun (WGS) entry which is preliminary data.</text>
</comment>
<sequence>MVIWNRSVGLKKERGTWLDKRERHGDVERDNAKLIYVDGLGWRMWEGEEMKKKMYLMLDLAPALRKESEGGRNPFTMASDEECQKERRERCINGDYCREEKRTGMLKWRREDGFLRIKKEKGQVTTSDLPPLLVNLKPFNVIFKEDEIRNILCEPGIDEGAKLDFDGFLRAYINLQSEATKKIGNSKNASSLIKASTTLHTVHHSEKEVYVAHINSHLRDDPFMKQFLPIDPSTNQLFDLVKDGVLLCKLINVAVPNTIDDRAINTKKELNLWERNENHTLCLNSAKAIGCTVVNVGSQDLADGKPHLVLGLISQIIKIQLLADLSLKKTPQLLELVDDDDDIEELVTLSPEKVLLKWMNFHLNKAGYTKTVTNFSTDLKDGEAYAYLLNVLSPEHCNPATLDTQDPVERATLVLEHAEKMKCKKYLTPKDIIDGSTNLNLAFVAQLFHERNGLSNDSSKTSYAEMMQDDEEVSREERCFRLWINSLGISSYVNNVFEDVRNGWILLEILDKVSPGSVNWKQATKPPIKMPFRKVENCNQAIRMGKRLRFSLVNIQGNDIVQGNKKLILAFLWQLMRYNMLQLLKHLRSRSHEITDDYILKWANRKVKSSGRTSEMENYKDKTLSNGIFFLDLLTAVEPKVVNWNLVTKGITDEEKKLNATYIISVARKLGCSIFLLPEDIMEVHPKMMLMLTASIMYFYLQQSDEEPESATSSVAVTPDASPALSVNGDDDSFMNGEHFNMTIDDAASDTTCASNLEDISSLRADQKFFSLFNNNPITENVKRYVNISGFGGLLDCGYRNLDHGLLEALIERWRPETHTFHLPIGEATVTLEDVNVLWGLPIEGGVVSGC</sequence>
<feature type="domain" description="Calponin-homology (CH)" evidence="9">
    <location>
        <begin position="474"/>
        <end position="580"/>
    </location>
</feature>
<dbReference type="Pfam" id="PF10536">
    <property type="entry name" value="PMD"/>
    <property type="match status" value="1"/>
</dbReference>
<protein>
    <recommendedName>
        <fullName evidence="9">Calponin-homology (CH) domain-containing protein</fullName>
    </recommendedName>
</protein>
<dbReference type="CDD" id="cd21293">
    <property type="entry name" value="CH_AtFIM_like_rpt1"/>
    <property type="match status" value="1"/>
</dbReference>
<keyword evidence="11" id="KW-1185">Reference proteome</keyword>
<dbReference type="InterPro" id="IPR001589">
    <property type="entry name" value="Actinin_actin-bd_CS"/>
</dbReference>
<feature type="domain" description="Calponin-homology (CH)" evidence="9">
    <location>
        <begin position="593"/>
        <end position="701"/>
    </location>
</feature>
<dbReference type="FunFam" id="1.10.418.10:FF:000010">
    <property type="entry name" value="Plastin-3 isoform 1"/>
    <property type="match status" value="1"/>
</dbReference>
<dbReference type="AlphaFoldDB" id="A0A5N6NWW6"/>
<dbReference type="FunFam" id="1.10.418.10:FF:000034">
    <property type="entry name" value="Fimbrin-2 like"/>
    <property type="match status" value="1"/>
</dbReference>
<evidence type="ECO:0000256" key="3">
    <source>
        <dbReference type="ARBA" id="ARBA00022490"/>
    </source>
</evidence>
<dbReference type="Pfam" id="PF00307">
    <property type="entry name" value="CH"/>
    <property type="match status" value="4"/>
</dbReference>
<evidence type="ECO:0000313" key="11">
    <source>
        <dbReference type="Proteomes" id="UP000326396"/>
    </source>
</evidence>
<evidence type="ECO:0000256" key="4">
    <source>
        <dbReference type="ARBA" id="ARBA00022723"/>
    </source>
</evidence>
<proteinExistence type="predicted"/>
<dbReference type="Proteomes" id="UP000326396">
    <property type="component" value="Linkage Group LG16"/>
</dbReference>
<dbReference type="CDD" id="cd21299">
    <property type="entry name" value="CH_AtFIM_like_rpt3"/>
    <property type="match status" value="1"/>
</dbReference>
<evidence type="ECO:0000256" key="1">
    <source>
        <dbReference type="ARBA" id="ARBA00004245"/>
    </source>
</evidence>
<comment type="subunit">
    <text evidence="2">Interacts with F-actin.</text>
</comment>
<dbReference type="GO" id="GO:0005884">
    <property type="term" value="C:actin filament"/>
    <property type="evidence" value="ECO:0007669"/>
    <property type="project" value="TreeGrafter"/>
</dbReference>
<keyword evidence="5" id="KW-0677">Repeat</keyword>
<organism evidence="10 11">
    <name type="scientific">Mikania micrantha</name>
    <name type="common">bitter vine</name>
    <dbReference type="NCBI Taxonomy" id="192012"/>
    <lineage>
        <taxon>Eukaryota</taxon>
        <taxon>Viridiplantae</taxon>
        <taxon>Streptophyta</taxon>
        <taxon>Embryophyta</taxon>
        <taxon>Tracheophyta</taxon>
        <taxon>Spermatophyta</taxon>
        <taxon>Magnoliopsida</taxon>
        <taxon>eudicotyledons</taxon>
        <taxon>Gunneridae</taxon>
        <taxon>Pentapetalae</taxon>
        <taxon>asterids</taxon>
        <taxon>campanulids</taxon>
        <taxon>Asterales</taxon>
        <taxon>Asteraceae</taxon>
        <taxon>Asteroideae</taxon>
        <taxon>Heliantheae alliance</taxon>
        <taxon>Eupatorieae</taxon>
        <taxon>Mikania</taxon>
    </lineage>
</organism>
<dbReference type="FunFam" id="1.10.418.10:FF:000031">
    <property type="entry name" value="Fimbrin-2 like"/>
    <property type="match status" value="1"/>
</dbReference>
<dbReference type="PROSITE" id="PS50021">
    <property type="entry name" value="CH"/>
    <property type="match status" value="4"/>
</dbReference>
<keyword evidence="8" id="KW-0206">Cytoskeleton</keyword>
<keyword evidence="3" id="KW-0963">Cytoplasm</keyword>
<keyword evidence="4" id="KW-0479">Metal-binding</keyword>
<dbReference type="InterPro" id="IPR039959">
    <property type="entry name" value="Fimbrin/Plastin"/>
</dbReference>
<dbReference type="GO" id="GO:0051015">
    <property type="term" value="F:actin filament binding"/>
    <property type="evidence" value="ECO:0007669"/>
    <property type="project" value="InterPro"/>
</dbReference>
<evidence type="ECO:0000256" key="8">
    <source>
        <dbReference type="ARBA" id="ARBA00023212"/>
    </source>
</evidence>
<evidence type="ECO:0000256" key="2">
    <source>
        <dbReference type="ARBA" id="ARBA00011385"/>
    </source>
</evidence>
<keyword evidence="7" id="KW-0009">Actin-binding</keyword>
<evidence type="ECO:0000259" key="9">
    <source>
        <dbReference type="PROSITE" id="PS50021"/>
    </source>
</evidence>
<dbReference type="PROSITE" id="PS00020">
    <property type="entry name" value="ACTININ_2"/>
    <property type="match status" value="1"/>
</dbReference>
<evidence type="ECO:0000256" key="6">
    <source>
        <dbReference type="ARBA" id="ARBA00022837"/>
    </source>
</evidence>
<name>A0A5N6NWW6_9ASTR</name>
<dbReference type="PANTHER" id="PTHR19961:SF67">
    <property type="entry name" value="CALPONIN DOMAIN, EF-HAND DOMAIN PAIR, CH DOMAIN SUPERFAMILY, FIMBRIN_PLASTIN"/>
    <property type="match status" value="1"/>
</dbReference>